<dbReference type="PANTHER" id="PTHR43788">
    <property type="entry name" value="DNA2/NAM7 HELICASE FAMILY MEMBER"/>
    <property type="match status" value="1"/>
</dbReference>
<dbReference type="InterPro" id="IPR027417">
    <property type="entry name" value="P-loop_NTPase"/>
</dbReference>
<feature type="region of interest" description="Disordered" evidence="1">
    <location>
        <begin position="1088"/>
        <end position="1130"/>
    </location>
</feature>
<dbReference type="InterPro" id="IPR011335">
    <property type="entry name" value="Restrct_endonuc-II-like"/>
</dbReference>
<evidence type="ECO:0000313" key="4">
    <source>
        <dbReference type="Proteomes" id="UP000571817"/>
    </source>
</evidence>
<dbReference type="Gene3D" id="3.40.50.300">
    <property type="entry name" value="P-loop containing nucleotide triphosphate hydrolases"/>
    <property type="match status" value="2"/>
</dbReference>
<keyword evidence="4" id="KW-1185">Reference proteome</keyword>
<dbReference type="GO" id="GO:0043139">
    <property type="term" value="F:5'-3' DNA helicase activity"/>
    <property type="evidence" value="ECO:0007669"/>
    <property type="project" value="TreeGrafter"/>
</dbReference>
<feature type="domain" description="Restriction endonuclease type II-like" evidence="2">
    <location>
        <begin position="1138"/>
        <end position="1231"/>
    </location>
</feature>
<organism evidence="3 4">
    <name type="scientific">Allobranchiibius huperziae</name>
    <dbReference type="NCBI Taxonomy" id="1874116"/>
    <lineage>
        <taxon>Bacteria</taxon>
        <taxon>Bacillati</taxon>
        <taxon>Actinomycetota</taxon>
        <taxon>Actinomycetes</taxon>
        <taxon>Micrococcales</taxon>
        <taxon>Dermacoccaceae</taxon>
        <taxon>Allobranchiibius</taxon>
    </lineage>
</organism>
<dbReference type="InterPro" id="IPR049468">
    <property type="entry name" value="Restrct_endonuc-II-like_dom"/>
</dbReference>
<protein>
    <recommendedName>
        <fullName evidence="2">Restriction endonuclease type II-like domain-containing protein</fullName>
    </recommendedName>
</protein>
<dbReference type="Pfam" id="PF18741">
    <property type="entry name" value="MTES_1575"/>
    <property type="match status" value="1"/>
</dbReference>
<comment type="caution">
    <text evidence="3">The sequence shown here is derived from an EMBL/GenBank/DDBJ whole genome shotgun (WGS) entry which is preliminary data.</text>
</comment>
<dbReference type="SUPFAM" id="SSF52540">
    <property type="entry name" value="P-loop containing nucleoside triphosphate hydrolases"/>
    <property type="match status" value="1"/>
</dbReference>
<proteinExistence type="predicted"/>
<dbReference type="PANTHER" id="PTHR43788:SF8">
    <property type="entry name" value="DNA-BINDING PROTEIN SMUBP-2"/>
    <property type="match status" value="1"/>
</dbReference>
<dbReference type="SUPFAM" id="SSF52980">
    <property type="entry name" value="Restriction endonuclease-like"/>
    <property type="match status" value="1"/>
</dbReference>
<sequence length="1252" mass="134026">MTDVETGTDESARTALVSKAAKAWQEQLSAIGGPNSLLWDAGTVTDQRIDLTTAHPAGMARLLSSGTARFSELFREPAARERVLEQGRGVAHLAARLYDDFGLTSCHLAAGIASWSWAGADRTPHAPVLLRTCTLRPVADDLHLVVSDRVEVNPVLVATLTALGVDLNTRAVLDAVALGSNFDPRAAYDVMRAACAGLLDFRIEPRLTVGVFSRFKLPLMRDLPDQATTLAQGHVVPALAGDPQEMDEVGALPPEYSEHDPRDEWLALDLDSTQQEVVDAVIAGANLCVLGAAGTGKTHTVAALIASMAAQGRRALFVSHARASIDDVQQHLAGAGLTDVMLDLGRADRTPQQVLQHLRDVLHAASGSAERVPALDVDVAALRSRVQQHYALMHEPLDPWGVTLDEAQDQLTRLSRRTPPPRSRVRLTGDALTGIGGVRRRNDLQQQLAAVVAGGAWSTTGETDAWYGARLVGASQTERAQEIVERLSGGGLATHQAPWEELCTDLGLPAPTSLVAEEELLELLRQVHQTLEVFQTEIFDAPLDDMVTATTGRRERAGVEQRVGALERRRLERQARALLRPGAPPRDLHAVLVRARDQRQQWRAAAGPGARPATRTSVPELARRAEELRGELEWLGERLADTPDGGELLDMDYQALQERLELLAAQPARLQAAAASLPTLDRLRDVGLGDLLADLASRHVQAADAAQELEFVWWASIVNHVAASIPAYEEGTGDQVRGTAQAYAGADSRHLSLGAARLRATIAAQRAAAERDLPEQVGSLERHSGRVGELLRVAPELTTALAPCWAMSPLAVPTHLPAGLWFDAVIVDDASAVWTAHAVPAIARGAQLVVFGDPAGAAPAPFPTGPAARGGDVLLDRARELFPVCALGTHYRSFDERLFGFAAARVYDEEIVTFPAADRSGGLRLDVVGDVRYDDGTSPGEVEHVVQVLLDQVRARPQESIGVVSFDARHAERIRAALRTAAGDAASAALLDRCVVTTADRALGLVRDAVVVAVGFGRDTRGRVPQRLGAVSEGGGERLVTTAMSRARRRIVVVSGVSGEDLDPSALRSRGALLLRDYLLYAASGGSGRRITRGDDAAAPSPSGTPGRRRRTASTGSVLDAPSAPQGSPVDLSVTVVDLARRLGAEGLTVHTGHGLGDPRIDLVVEDPKRRGDLLVAIETDGAAYASQPYARDRERIRPAQLRARGWSHERVLTRDLFRDPAKEVARLVRAVNAASARRNAVLGLSPQRSDD</sequence>
<dbReference type="InterPro" id="IPR050534">
    <property type="entry name" value="Coronavir_polyprotein_1ab"/>
</dbReference>
<accession>A0A853DAN5</accession>
<gene>
    <name evidence="3" type="ORF">HNR15_000620</name>
</gene>
<dbReference type="AlphaFoldDB" id="A0A853DAN5"/>
<dbReference type="Proteomes" id="UP000571817">
    <property type="component" value="Unassembled WGS sequence"/>
</dbReference>
<evidence type="ECO:0000259" key="2">
    <source>
        <dbReference type="Pfam" id="PF18741"/>
    </source>
</evidence>
<dbReference type="EMBL" id="JACCFW010000001">
    <property type="protein sequence ID" value="NYJ73657.1"/>
    <property type="molecule type" value="Genomic_DNA"/>
</dbReference>
<evidence type="ECO:0000256" key="1">
    <source>
        <dbReference type="SAM" id="MobiDB-lite"/>
    </source>
</evidence>
<name>A0A853DAN5_9MICO</name>
<evidence type="ECO:0000313" key="3">
    <source>
        <dbReference type="EMBL" id="NYJ73657.1"/>
    </source>
</evidence>
<reference evidence="3 4" key="1">
    <citation type="submission" date="2020-07" db="EMBL/GenBank/DDBJ databases">
        <title>Sequencing the genomes of 1000 actinobacteria strains.</title>
        <authorList>
            <person name="Klenk H.-P."/>
        </authorList>
    </citation>
    <scope>NUCLEOTIDE SEQUENCE [LARGE SCALE GENOMIC DNA]</scope>
    <source>
        <strain evidence="3 4">DSM 29531</strain>
    </source>
</reference>
<dbReference type="RefSeq" id="WP_179479057.1">
    <property type="nucleotide sequence ID" value="NZ_JACCFW010000001.1"/>
</dbReference>